<organism evidence="2 3">
    <name type="scientific">Lophiostoma macrostomum CBS 122681</name>
    <dbReference type="NCBI Taxonomy" id="1314788"/>
    <lineage>
        <taxon>Eukaryota</taxon>
        <taxon>Fungi</taxon>
        <taxon>Dikarya</taxon>
        <taxon>Ascomycota</taxon>
        <taxon>Pezizomycotina</taxon>
        <taxon>Dothideomycetes</taxon>
        <taxon>Pleosporomycetidae</taxon>
        <taxon>Pleosporales</taxon>
        <taxon>Lophiostomataceae</taxon>
        <taxon>Lophiostoma</taxon>
    </lineage>
</organism>
<dbReference type="AlphaFoldDB" id="A0A6A6TSC0"/>
<feature type="region of interest" description="Disordered" evidence="1">
    <location>
        <begin position="39"/>
        <end position="67"/>
    </location>
</feature>
<feature type="region of interest" description="Disordered" evidence="1">
    <location>
        <begin position="1"/>
        <end position="21"/>
    </location>
</feature>
<feature type="region of interest" description="Disordered" evidence="1">
    <location>
        <begin position="82"/>
        <end position="111"/>
    </location>
</feature>
<accession>A0A6A6TSC0</accession>
<dbReference type="EMBL" id="MU004289">
    <property type="protein sequence ID" value="KAF2662700.1"/>
    <property type="molecule type" value="Genomic_DNA"/>
</dbReference>
<protein>
    <submittedName>
        <fullName evidence="2">Uncharacterized protein</fullName>
    </submittedName>
</protein>
<evidence type="ECO:0000313" key="2">
    <source>
        <dbReference type="EMBL" id="KAF2662700.1"/>
    </source>
</evidence>
<gene>
    <name evidence="2" type="ORF">K491DRAFT_673186</name>
</gene>
<evidence type="ECO:0000256" key="1">
    <source>
        <dbReference type="SAM" id="MobiDB-lite"/>
    </source>
</evidence>
<name>A0A6A6TSC0_9PLEO</name>
<evidence type="ECO:0000313" key="3">
    <source>
        <dbReference type="Proteomes" id="UP000799324"/>
    </source>
</evidence>
<proteinExistence type="predicted"/>
<sequence length="316" mass="33884">MAREAGAKIWRRQSPHRPRGTGVLALDWPRCQHVFVGFHRERTPHTPHQTTMDDESRAAPSVQLRRSHDARCAALRKSIRRSGSGRCGGLAGGPQDRPRPGGGPSSSHLQVPDENHLAPLLVGSEAVDVCSSSSAPRLLSPLSACLRIPCACHRRRSSSSTTGAEELHSAIAVPVCLQRPIPARPASRRLVARWRLSLSALGPCPAPGAQIGRRRFGRASPAALGQGVPAAVLHCQTHLCSFLLSLLSTAPPSPPLPRPSSSLLARRRPRPDDARCLQQQCAPPPSLLSRRLAPAVLVCLPAVRSFQDSPRITPAP</sequence>
<dbReference type="Proteomes" id="UP000799324">
    <property type="component" value="Unassembled WGS sequence"/>
</dbReference>
<reference evidence="2" key="1">
    <citation type="journal article" date="2020" name="Stud. Mycol.">
        <title>101 Dothideomycetes genomes: a test case for predicting lifestyles and emergence of pathogens.</title>
        <authorList>
            <person name="Haridas S."/>
            <person name="Albert R."/>
            <person name="Binder M."/>
            <person name="Bloem J."/>
            <person name="Labutti K."/>
            <person name="Salamov A."/>
            <person name="Andreopoulos B."/>
            <person name="Baker S."/>
            <person name="Barry K."/>
            <person name="Bills G."/>
            <person name="Bluhm B."/>
            <person name="Cannon C."/>
            <person name="Castanera R."/>
            <person name="Culley D."/>
            <person name="Daum C."/>
            <person name="Ezra D."/>
            <person name="Gonzalez J."/>
            <person name="Henrissat B."/>
            <person name="Kuo A."/>
            <person name="Liang C."/>
            <person name="Lipzen A."/>
            <person name="Lutzoni F."/>
            <person name="Magnuson J."/>
            <person name="Mondo S."/>
            <person name="Nolan M."/>
            <person name="Ohm R."/>
            <person name="Pangilinan J."/>
            <person name="Park H.-J."/>
            <person name="Ramirez L."/>
            <person name="Alfaro M."/>
            <person name="Sun H."/>
            <person name="Tritt A."/>
            <person name="Yoshinaga Y."/>
            <person name="Zwiers L.-H."/>
            <person name="Turgeon B."/>
            <person name="Goodwin S."/>
            <person name="Spatafora J."/>
            <person name="Crous P."/>
            <person name="Grigoriev I."/>
        </authorList>
    </citation>
    <scope>NUCLEOTIDE SEQUENCE</scope>
    <source>
        <strain evidence="2">CBS 122681</strain>
    </source>
</reference>
<feature type="compositionally biased region" description="Basic residues" evidence="1">
    <location>
        <begin position="9"/>
        <end position="19"/>
    </location>
</feature>
<keyword evidence="3" id="KW-1185">Reference proteome</keyword>